<keyword evidence="1" id="KW-0472">Membrane</keyword>
<feature type="transmembrane region" description="Helical" evidence="1">
    <location>
        <begin position="6"/>
        <end position="24"/>
    </location>
</feature>
<sequence>MGIVSWIMAGIFIGLVLGAVLKMINKNKK</sequence>
<keyword evidence="1" id="KW-0812">Transmembrane</keyword>
<accession>A0A2X1ZBP2</accession>
<dbReference type="EMBL" id="UAUE01000016">
    <property type="protein sequence ID" value="SPY96525.1"/>
    <property type="molecule type" value="Genomic_DNA"/>
</dbReference>
<dbReference type="AlphaFoldDB" id="A0A2X1ZBP2"/>
<proteinExistence type="predicted"/>
<organism evidence="2 3">
    <name type="scientific">Proteus mirabilis</name>
    <dbReference type="NCBI Taxonomy" id="584"/>
    <lineage>
        <taxon>Bacteria</taxon>
        <taxon>Pseudomonadati</taxon>
        <taxon>Pseudomonadota</taxon>
        <taxon>Gammaproteobacteria</taxon>
        <taxon>Enterobacterales</taxon>
        <taxon>Morganellaceae</taxon>
        <taxon>Proteus</taxon>
    </lineage>
</organism>
<evidence type="ECO:0000256" key="1">
    <source>
        <dbReference type="SAM" id="Phobius"/>
    </source>
</evidence>
<name>A0A2X1ZBP2_PROMI</name>
<evidence type="ECO:0000313" key="3">
    <source>
        <dbReference type="Proteomes" id="UP000251485"/>
    </source>
</evidence>
<evidence type="ECO:0000313" key="2">
    <source>
        <dbReference type="EMBL" id="SPY96525.1"/>
    </source>
</evidence>
<protein>
    <submittedName>
        <fullName evidence="2">Uncharacterized protein</fullName>
    </submittedName>
</protein>
<dbReference type="Proteomes" id="UP000251485">
    <property type="component" value="Unassembled WGS sequence"/>
</dbReference>
<keyword evidence="1" id="KW-1133">Transmembrane helix</keyword>
<gene>
    <name evidence="2" type="ORF">NCTC10975_02244</name>
</gene>
<reference evidence="2 3" key="1">
    <citation type="submission" date="2018-06" db="EMBL/GenBank/DDBJ databases">
        <authorList>
            <consortium name="Pathogen Informatics"/>
            <person name="Doyle S."/>
        </authorList>
    </citation>
    <scope>NUCLEOTIDE SEQUENCE [LARGE SCALE GENOMIC DNA]</scope>
    <source>
        <strain evidence="2 3">NCTC10975</strain>
    </source>
</reference>